<evidence type="ECO:0000313" key="8">
    <source>
        <dbReference type="Proteomes" id="UP000071962"/>
    </source>
</evidence>
<dbReference type="Proteomes" id="UP000071962">
    <property type="component" value="Unassembled WGS sequence"/>
</dbReference>
<evidence type="ECO:0000256" key="3">
    <source>
        <dbReference type="ARBA" id="ARBA00022989"/>
    </source>
</evidence>
<evidence type="ECO:0000256" key="1">
    <source>
        <dbReference type="ARBA" id="ARBA00004651"/>
    </source>
</evidence>
<evidence type="ECO:0000313" key="7">
    <source>
        <dbReference type="EMBL" id="CYW97022.1"/>
    </source>
</evidence>
<reference evidence="7 8" key="1">
    <citation type="submission" date="2016-02" db="EMBL/GenBank/DDBJ databases">
        <authorList>
            <consortium name="Pathogen Informatics"/>
        </authorList>
    </citation>
    <scope>NUCLEOTIDE SEQUENCE [LARGE SCALE GENOMIC DNA]</scope>
    <source>
        <strain evidence="7 8">SS1062</strain>
    </source>
</reference>
<dbReference type="Gene3D" id="1.20.1560.10">
    <property type="entry name" value="ABC transporter type 1, transmembrane domain"/>
    <property type="match status" value="1"/>
</dbReference>
<dbReference type="Pfam" id="PF00664">
    <property type="entry name" value="ABC_membrane"/>
    <property type="match status" value="1"/>
</dbReference>
<accession>A0A0Z8S9V1</accession>
<proteinExistence type="predicted"/>
<feature type="transmembrane region" description="Helical" evidence="5">
    <location>
        <begin position="26"/>
        <end position="52"/>
    </location>
</feature>
<dbReference type="InterPro" id="IPR011527">
    <property type="entry name" value="ABC1_TM_dom"/>
</dbReference>
<name>A0A0Z8S9V1_STRSU</name>
<feature type="transmembrane region" description="Helical" evidence="5">
    <location>
        <begin position="58"/>
        <end position="78"/>
    </location>
</feature>
<dbReference type="PROSITE" id="PS50929">
    <property type="entry name" value="ABC_TM1F"/>
    <property type="match status" value="1"/>
</dbReference>
<dbReference type="SUPFAM" id="SSF90123">
    <property type="entry name" value="ABC transporter transmembrane region"/>
    <property type="match status" value="1"/>
</dbReference>
<keyword evidence="3 5" id="KW-1133">Transmembrane helix</keyword>
<dbReference type="EMBL" id="FIKT01000009">
    <property type="protein sequence ID" value="CYW97022.1"/>
    <property type="molecule type" value="Genomic_DNA"/>
</dbReference>
<comment type="subcellular location">
    <subcellularLocation>
        <location evidence="1">Cell membrane</location>
        <topology evidence="1">Multi-pass membrane protein</topology>
    </subcellularLocation>
</comment>
<organism evidence="7 8">
    <name type="scientific">Streptococcus suis</name>
    <dbReference type="NCBI Taxonomy" id="1307"/>
    <lineage>
        <taxon>Bacteria</taxon>
        <taxon>Bacillati</taxon>
        <taxon>Bacillota</taxon>
        <taxon>Bacilli</taxon>
        <taxon>Lactobacillales</taxon>
        <taxon>Streptococcaceae</taxon>
        <taxon>Streptococcus</taxon>
    </lineage>
</organism>
<dbReference type="InterPro" id="IPR036640">
    <property type="entry name" value="ABC1_TM_sf"/>
</dbReference>
<keyword evidence="2 5" id="KW-0812">Transmembrane</keyword>
<dbReference type="GO" id="GO:0140359">
    <property type="term" value="F:ABC-type transporter activity"/>
    <property type="evidence" value="ECO:0007669"/>
    <property type="project" value="InterPro"/>
</dbReference>
<evidence type="ECO:0000259" key="6">
    <source>
        <dbReference type="PROSITE" id="PS50929"/>
    </source>
</evidence>
<dbReference type="GO" id="GO:0005524">
    <property type="term" value="F:ATP binding"/>
    <property type="evidence" value="ECO:0007669"/>
    <property type="project" value="InterPro"/>
</dbReference>
<sequence>MDKREMPTRVLIPRLLGLMKHLLPRIAVAVCFAILGQVVTIAIPVTLVYLAFDALAGIPAPLWTLGALVILALLRGAFRYGEHYFGHYVAFHTLAAYRRLIFAKLRALAPGKLDRQDSGSLLKMIGEDIEALEVFFAHTIAPICTGILVALGLTVYFGLSRWGLALIALVTYALLAIAIPNRFAQQLQPFAQGAKCQSQGLCILLY</sequence>
<evidence type="ECO:0000256" key="2">
    <source>
        <dbReference type="ARBA" id="ARBA00022692"/>
    </source>
</evidence>
<feature type="domain" description="ABC transmembrane type-1" evidence="6">
    <location>
        <begin position="27"/>
        <end position="192"/>
    </location>
</feature>
<feature type="transmembrane region" description="Helical" evidence="5">
    <location>
        <begin position="162"/>
        <end position="179"/>
    </location>
</feature>
<feature type="transmembrane region" description="Helical" evidence="5">
    <location>
        <begin position="134"/>
        <end position="156"/>
    </location>
</feature>
<protein>
    <submittedName>
        <fullName evidence="7">Multidrug ABC transporter ATPase/permease</fullName>
    </submittedName>
</protein>
<gene>
    <name evidence="7" type="ORF">ERS132551_00965</name>
</gene>
<evidence type="ECO:0000256" key="4">
    <source>
        <dbReference type="ARBA" id="ARBA00023136"/>
    </source>
</evidence>
<evidence type="ECO:0000256" key="5">
    <source>
        <dbReference type="SAM" id="Phobius"/>
    </source>
</evidence>
<keyword evidence="4 5" id="KW-0472">Membrane</keyword>
<dbReference type="AlphaFoldDB" id="A0A0Z8S9V1"/>
<dbReference type="GO" id="GO:0005886">
    <property type="term" value="C:plasma membrane"/>
    <property type="evidence" value="ECO:0007669"/>
    <property type="project" value="UniProtKB-SubCell"/>
</dbReference>